<sequence>MKRLARACTAAAMGVALVLGGQPVVAHAAAQTSKVELDASRQAQLTYKDEDSVAGKFSSTLYTDIMVEGARSMAPANTVAEDTAVEYDDPERQVRVKREIRTRGNVVDVEVTVTNTGAQERYLQVDLTNSINTDRALTGAFADGRFTVGPEFGGYDTVLEFPGARYSGVGPSFNDTTAARELGSVDKNGAQFQRGRWFDQVGPGDSLRAHATLTFETQESAKDSDRDGLPDLWEEQGVTLDDGTRLPLNEWGADPHRPDIFLQMNWMRSEYETLGCFENPGKTECADAKTTSYRPSRTSFDELVERFAARDIALHIDAGEYYSNIPNYGTRHGGETENYEEYYFRSTIPGLRMVSNVNRLLGQRSAVFHSGVVGDMMNPSNYSVGVSLVGDNGFYVAKHERMTKESQLRNTIMHELGHNLGLNHNGATKFKDQVPKSDYLPNYKSVMNYLYQFSYFDYSDEEAVSGGPLPQECNRAGVDCYTGDYRIPADWDNLTINSARLGRPVGTAGAEAEKVDVRALEKLDREIAQAESENGNIDVEIVDEGDLTAGKEGTVTLELHNPGLDLGRFDVIVGETKTQVVLGGVRTGHNTATVRVPVSPETQGSMPLDVMVRSERGVTAFEDRLAVPVRAGEAPASTAMQGADRRKATPTPPTTAVQAPSEKHPQPEKTSSAAAIAVPIVLLLALIGGAAFAWANNLI</sequence>
<feature type="transmembrane region" description="Helical" evidence="2">
    <location>
        <begin position="673"/>
        <end position="695"/>
    </location>
</feature>
<dbReference type="SUPFAM" id="SSF55486">
    <property type="entry name" value="Metalloproteases ('zincins'), catalytic domain"/>
    <property type="match status" value="1"/>
</dbReference>
<dbReference type="AlphaFoldDB" id="A0A239YX32"/>
<keyword evidence="2" id="KW-0472">Membrane</keyword>
<evidence type="ECO:0000313" key="4">
    <source>
        <dbReference type="EMBL" id="SNV63485.1"/>
    </source>
</evidence>
<dbReference type="GO" id="GO:0008237">
    <property type="term" value="F:metallopeptidase activity"/>
    <property type="evidence" value="ECO:0007669"/>
    <property type="project" value="InterPro"/>
</dbReference>
<reference evidence="4 5" key="1">
    <citation type="submission" date="2017-06" db="EMBL/GenBank/DDBJ databases">
        <authorList>
            <consortium name="Pathogen Informatics"/>
        </authorList>
    </citation>
    <scope>NUCLEOTIDE SEQUENCE [LARGE SCALE GENOMIC DNA]</scope>
    <source>
        <strain evidence="4 5">NCTC13015</strain>
    </source>
</reference>
<feature type="signal peptide" evidence="3">
    <location>
        <begin position="1"/>
        <end position="28"/>
    </location>
</feature>
<gene>
    <name evidence="4" type="ORF">SAMEA4535761_00816</name>
</gene>
<dbReference type="Proteomes" id="UP000215374">
    <property type="component" value="Chromosome 1"/>
</dbReference>
<dbReference type="InterPro" id="IPR024079">
    <property type="entry name" value="MetalloPept_cat_dom_sf"/>
</dbReference>
<name>A0A239YX32_9CORY</name>
<evidence type="ECO:0000256" key="1">
    <source>
        <dbReference type="SAM" id="MobiDB-lite"/>
    </source>
</evidence>
<dbReference type="EMBL" id="LT906467">
    <property type="protein sequence ID" value="SNV63485.1"/>
    <property type="molecule type" value="Genomic_DNA"/>
</dbReference>
<keyword evidence="3" id="KW-0732">Signal</keyword>
<dbReference type="OrthoDB" id="369088at2"/>
<feature type="chain" id="PRO_5013280735" evidence="3">
    <location>
        <begin position="29"/>
        <end position="699"/>
    </location>
</feature>
<feature type="region of interest" description="Disordered" evidence="1">
    <location>
        <begin position="632"/>
        <end position="670"/>
    </location>
</feature>
<dbReference type="Gene3D" id="3.40.390.10">
    <property type="entry name" value="Collagenase (Catalytic Domain)"/>
    <property type="match status" value="1"/>
</dbReference>
<evidence type="ECO:0000256" key="2">
    <source>
        <dbReference type="SAM" id="Phobius"/>
    </source>
</evidence>
<dbReference type="RefSeq" id="WP_144311804.1">
    <property type="nucleotide sequence ID" value="NZ_CP009211.1"/>
</dbReference>
<protein>
    <submittedName>
        <fullName evidence="4">Uncharacterized protein</fullName>
    </submittedName>
</protein>
<keyword evidence="2" id="KW-1133">Transmembrane helix</keyword>
<keyword evidence="2" id="KW-0812">Transmembrane</keyword>
<evidence type="ECO:0000313" key="5">
    <source>
        <dbReference type="Proteomes" id="UP000215374"/>
    </source>
</evidence>
<organism evidence="4 5">
    <name type="scientific">Corynebacterium imitans</name>
    <dbReference type="NCBI Taxonomy" id="156978"/>
    <lineage>
        <taxon>Bacteria</taxon>
        <taxon>Bacillati</taxon>
        <taxon>Actinomycetota</taxon>
        <taxon>Actinomycetes</taxon>
        <taxon>Mycobacteriales</taxon>
        <taxon>Corynebacteriaceae</taxon>
        <taxon>Corynebacterium</taxon>
    </lineage>
</organism>
<evidence type="ECO:0000256" key="3">
    <source>
        <dbReference type="SAM" id="SignalP"/>
    </source>
</evidence>
<accession>A0A239YX32</accession>
<proteinExistence type="predicted"/>